<dbReference type="InterPro" id="IPR012929">
    <property type="entry name" value="Nucleoprot-TPR/MLP1-2_dom"/>
</dbReference>
<evidence type="ECO:0000259" key="6">
    <source>
        <dbReference type="Pfam" id="PF07926"/>
    </source>
</evidence>
<dbReference type="EMBL" id="JARPOI010000011">
    <property type="protein sequence ID" value="KAJ9168516.1"/>
    <property type="molecule type" value="Genomic_DNA"/>
</dbReference>
<feature type="region of interest" description="Disordered" evidence="5">
    <location>
        <begin position="2039"/>
        <end position="2082"/>
    </location>
</feature>
<evidence type="ECO:0000313" key="9">
    <source>
        <dbReference type="EMBL" id="KAJ9168516.1"/>
    </source>
</evidence>
<comment type="subcellular location">
    <subcellularLocation>
        <location evidence="1">Nucleus</location>
    </subcellularLocation>
</comment>
<dbReference type="InterPro" id="IPR057974">
    <property type="entry name" value="NUA/TPR/MLP1-2-like_dom"/>
</dbReference>
<dbReference type="InterPro" id="IPR057577">
    <property type="entry name" value="Nucleoprot-TPR/MLP1_dom"/>
</dbReference>
<gene>
    <name evidence="9" type="ORF">P3X46_020029</name>
</gene>
<feature type="coiled-coil region" evidence="4">
    <location>
        <begin position="1207"/>
        <end position="1320"/>
    </location>
</feature>
<dbReference type="Pfam" id="PF25481">
    <property type="entry name" value="Nucleoprot-TPR"/>
    <property type="match status" value="1"/>
</dbReference>
<feature type="coiled-coil region" evidence="4">
    <location>
        <begin position="299"/>
        <end position="358"/>
    </location>
</feature>
<keyword evidence="2 4" id="KW-0175">Coiled coil</keyword>
<keyword evidence="3" id="KW-0539">Nucleus</keyword>
<evidence type="ECO:0000256" key="2">
    <source>
        <dbReference type="ARBA" id="ARBA00023054"/>
    </source>
</evidence>
<feature type="coiled-coil region" evidence="4">
    <location>
        <begin position="144"/>
        <end position="185"/>
    </location>
</feature>
<dbReference type="Pfam" id="PF25785">
    <property type="entry name" value="TPR"/>
    <property type="match status" value="1"/>
</dbReference>
<feature type="domain" description="Nucleoprotein TPR/MLP1-2" evidence="6">
    <location>
        <begin position="1047"/>
        <end position="1174"/>
    </location>
</feature>
<feature type="region of interest" description="Disordered" evidence="5">
    <location>
        <begin position="1941"/>
        <end position="2026"/>
    </location>
</feature>
<feature type="compositionally biased region" description="Basic residues" evidence="5">
    <location>
        <begin position="2054"/>
        <end position="2065"/>
    </location>
</feature>
<name>A0ABQ9LPK5_HEVBR</name>
<protein>
    <recommendedName>
        <fullName evidence="11">Nucleoprotein TPR/MLP1 domain-containing protein</fullName>
    </recommendedName>
</protein>
<evidence type="ECO:0000256" key="5">
    <source>
        <dbReference type="SAM" id="MobiDB-lite"/>
    </source>
</evidence>
<comment type="caution">
    <text evidence="9">The sequence shown here is derived from an EMBL/GenBank/DDBJ whole genome shotgun (WGS) entry which is preliminary data.</text>
</comment>
<dbReference type="Proteomes" id="UP001174677">
    <property type="component" value="Chromosome 11"/>
</dbReference>
<feature type="compositionally biased region" description="Acidic residues" evidence="5">
    <location>
        <begin position="1951"/>
        <end position="1963"/>
    </location>
</feature>
<evidence type="ECO:0000256" key="4">
    <source>
        <dbReference type="SAM" id="Coils"/>
    </source>
</evidence>
<evidence type="ECO:0008006" key="11">
    <source>
        <dbReference type="Google" id="ProtNLM"/>
    </source>
</evidence>
<dbReference type="PANTHER" id="PTHR18898">
    <property type="entry name" value="NUCLEOPROTEIN TPR-RELATED"/>
    <property type="match status" value="1"/>
</dbReference>
<feature type="region of interest" description="Disordered" evidence="5">
    <location>
        <begin position="1655"/>
        <end position="1923"/>
    </location>
</feature>
<feature type="coiled-coil region" evidence="4">
    <location>
        <begin position="1445"/>
        <end position="1571"/>
    </location>
</feature>
<feature type="coiled-coil region" evidence="4">
    <location>
        <begin position="477"/>
        <end position="518"/>
    </location>
</feature>
<proteinExistence type="predicted"/>
<evidence type="ECO:0000313" key="10">
    <source>
        <dbReference type="Proteomes" id="UP001174677"/>
    </source>
</evidence>
<organism evidence="9 10">
    <name type="scientific">Hevea brasiliensis</name>
    <name type="common">Para rubber tree</name>
    <name type="synonym">Siphonia brasiliensis</name>
    <dbReference type="NCBI Taxonomy" id="3981"/>
    <lineage>
        <taxon>Eukaryota</taxon>
        <taxon>Viridiplantae</taxon>
        <taxon>Streptophyta</taxon>
        <taxon>Embryophyta</taxon>
        <taxon>Tracheophyta</taxon>
        <taxon>Spermatophyta</taxon>
        <taxon>Magnoliopsida</taxon>
        <taxon>eudicotyledons</taxon>
        <taxon>Gunneridae</taxon>
        <taxon>Pentapetalae</taxon>
        <taxon>rosids</taxon>
        <taxon>fabids</taxon>
        <taxon>Malpighiales</taxon>
        <taxon>Euphorbiaceae</taxon>
        <taxon>Crotonoideae</taxon>
        <taxon>Micrandreae</taxon>
        <taxon>Hevea</taxon>
    </lineage>
</organism>
<feature type="compositionally biased region" description="Acidic residues" evidence="5">
    <location>
        <begin position="1878"/>
        <end position="1898"/>
    </location>
</feature>
<evidence type="ECO:0000256" key="1">
    <source>
        <dbReference type="ARBA" id="ARBA00004123"/>
    </source>
</evidence>
<feature type="coiled-coil region" evidence="4">
    <location>
        <begin position="825"/>
        <end position="1029"/>
    </location>
</feature>
<reference evidence="9" key="1">
    <citation type="journal article" date="2023" name="Plant Biotechnol. J.">
        <title>Chromosome-level wild Hevea brasiliensis genome provides new tools for genomic-assisted breeding and valuable loci to elevate rubber yield.</title>
        <authorList>
            <person name="Cheng H."/>
            <person name="Song X."/>
            <person name="Hu Y."/>
            <person name="Wu T."/>
            <person name="Yang Q."/>
            <person name="An Z."/>
            <person name="Feng S."/>
            <person name="Deng Z."/>
            <person name="Wu W."/>
            <person name="Zeng X."/>
            <person name="Tu M."/>
            <person name="Wang X."/>
            <person name="Huang H."/>
        </authorList>
    </citation>
    <scope>NUCLEOTIDE SEQUENCE</scope>
    <source>
        <strain evidence="9">MT/VB/25A 57/8</strain>
    </source>
</reference>
<feature type="compositionally biased region" description="Polar residues" evidence="5">
    <location>
        <begin position="1719"/>
        <end position="1729"/>
    </location>
</feature>
<feature type="compositionally biased region" description="Basic and acidic residues" evidence="5">
    <location>
        <begin position="1818"/>
        <end position="1829"/>
    </location>
</feature>
<evidence type="ECO:0000256" key="3">
    <source>
        <dbReference type="ARBA" id="ARBA00023242"/>
    </source>
</evidence>
<evidence type="ECO:0000259" key="8">
    <source>
        <dbReference type="Pfam" id="PF25785"/>
    </source>
</evidence>
<feature type="coiled-coil region" evidence="4">
    <location>
        <begin position="218"/>
        <end position="259"/>
    </location>
</feature>
<sequence length="2082" mass="233340">MPLFISDDELARHSNDVSYVAAKADDFIRGLQAELETVKAAADAAAITAEQTCSLLEQKFLSLSSEFSKLESQNAQLQSSLDDRLSELAEVQAQKHQLHLQSIGKDGEIERMTMEVSELHKSKRQLIELMELKDSEISEKNATISSYLDRIVNLTDNMAEKEARVSEVEAELARSVANCARLSQEKELIERHNTWLNEELTAKVDSLIKLRRTHADLNEEMSAKLADSERQLNECSSSLKWHKERVKELELKLTSLQEELCSCKDAAAANEERFSAEISTINKLVELYKESSEEWSQKAGELEGVIKALETHLSQVENDYKERLEKAVSERNQLEKEATDLKNKLEKCEAEVESSRKANELNILPLSSLTTERWKDPYNCSDTVDDNNTLVPRIPVGVSGTALAASLLRDGWSLAKMYAKYQEAVDALRHEQLGRKESEAILQRVLCELEEKAGIILDERAEYDRMAESYSVINQKLQHSISEQANLEKTIQELKVDLRRHERENYLAQKEIVDLQKQVTVLLKECRDIQLCCGSSGHDEADDSNTIVAVGMDVESDAEKVISERLLTFNDINGLVEQNVQLRSLVRDLSDQIENKEMEFKEKFEMELKKHTDEAACKVAVVLQRAEEQVQMIESLHTSVAMYKRLYEEEHKLHSSYSRSSDAPPVADDGRKDLLLLLEGSQESAKVAQEKATERLRSLEGELTKSRSEIISLRSERDKMDLDAKFAKERLDSYLKKHEQQENEMISIKARNAELTQLIVDFQRKLFERSEALQASEELSRKLNMEVSVLKHEKEMLSNAEKRACGEVGSLSERVYRLQASLDTIHSAQEVREEARAAERRKQEEYIKQVEREWAEAKKELELERNHVRALTSDREETLKNAMRQVEEMGKELANALHAVSAAETRAAVAEAKLSEVEKKIKTSNVKVANVDDGSIPSSISTTEVVTDLLMAKEEIEKLKEEAQANKEHMLQYKSIAQVNEAALKQMEGAHENFKHESEKLKDSLEAELRSLRERISELDNELKLKSEEVASAASGKEDALTSALTEIACLKEENSSKISQIMALETQVSALKEDLEKEHQRWRSAQANYERQVVLQSETIHELTKASQALASVQQEASDLRKLTDAQKSENNELKARREVEKSLLEELKKEAEEKSNELNEQNKILHNRLEALHIQLAEKDRNYVGISSGSIVLDSHGDSGMQSVINYLRRSKEIAETEISLLKQEKLRLQSQLENALKAAENAQASLHAERANSRALLLSEEEIKSLQLKVREMNLLRESNVQLREENKHNFEECLKLREVAQKAKAHSDNLESLLRERQIEVEACKKEIELERMQKGHLEKRVSEVLERCRNVDVEDYDRMKDGLQQMQEKVKEKESEIEEINNLLSKQQETISKLEQDLAKSELELSQREQKINDVLLNEASLKSELEKQRKLAVQWKKKFENSLKEKEDFSKEKQALSKQIEELKQGKRSMGIVSGEQVMKEKEEKEHRIQILEKTVERQREELRKEKEDNRMEKAKRLTREKAIMDKVKNVEQEKTEFTNKLERHKEALRRLSEELEKLKHAETNLPEGTSVVQILSGTILDDLCAAYVLAVENFQRTATSVSIELGASAASLDASMPDAPVAVFAGQSVSSHSAISSSVGPITSSIAAKAADDKERRIPVSKTNIETRKTGRKLVRPRLVKPDEPQGDVEMSDVDGSNTQGKVASSHESETQRNLTSLSQPSARKRLASSASELSEQPLDQGETNSDAGAPVVKKPKGSDSSHEGTEGQSVAPSETMVIPSAVEEASNAVGDVTQGSNEEVIAEKDEAETGGEKSELPKDSEQIDDPIEPQNEKINVGEESVDKTNGIGGEFDGNSKDQAVEDNQQSIVEFESEKEEGELVPDDAEGEEGADTSNIMGSPEIGEVPEVGTTPVASPARIEDEAVVAGGVELGEMNSPEAFNEEKNDEGDVVEETIEGSDKSNDGNDQIAGESDQIPETASVTVESTTATVNAEAADVSKQVTETEEVKQVSPASNSSTVVNLAERAKERAMLRQSGTAVLSPPGSRGRGRAVRGRAVRGARGGRTGRGHTPGQQG</sequence>
<feature type="coiled-coil region" evidence="4">
    <location>
        <begin position="682"/>
        <end position="758"/>
    </location>
</feature>
<evidence type="ECO:0000259" key="7">
    <source>
        <dbReference type="Pfam" id="PF25481"/>
    </source>
</evidence>
<feature type="compositionally biased region" description="Low complexity" evidence="5">
    <location>
        <begin position="1984"/>
        <end position="2002"/>
    </location>
</feature>
<dbReference type="Pfam" id="PF07926">
    <property type="entry name" value="TPR_MLP1_2"/>
    <property type="match status" value="1"/>
</dbReference>
<feature type="coiled-coil region" evidence="4">
    <location>
        <begin position="1062"/>
        <end position="1177"/>
    </location>
</feature>
<feature type="domain" description="Nucleoprotein TPR/MPL1" evidence="7">
    <location>
        <begin position="170"/>
        <end position="249"/>
    </location>
</feature>
<keyword evidence="10" id="KW-1185">Reference proteome</keyword>
<feature type="domain" description="NUA/TPR/MLP1-2-like" evidence="8">
    <location>
        <begin position="491"/>
        <end position="598"/>
    </location>
</feature>
<feature type="compositionally biased region" description="Basic and acidic residues" evidence="5">
    <location>
        <begin position="1764"/>
        <end position="1773"/>
    </location>
</feature>
<dbReference type="PANTHER" id="PTHR18898:SF2">
    <property type="entry name" value="NUCLEOPROTEIN TPR"/>
    <property type="match status" value="1"/>
</dbReference>
<accession>A0ABQ9LPK5</accession>
<feature type="coiled-coil region" evidence="4">
    <location>
        <begin position="1361"/>
        <end position="1416"/>
    </location>
</feature>
<feature type="compositionally biased region" description="Basic residues" evidence="5">
    <location>
        <begin position="1677"/>
        <end position="1686"/>
    </location>
</feature>